<evidence type="ECO:0000256" key="1">
    <source>
        <dbReference type="SAM" id="MobiDB-lite"/>
    </source>
</evidence>
<evidence type="ECO:0000313" key="5">
    <source>
        <dbReference type="Proteomes" id="UP001500967"/>
    </source>
</evidence>
<evidence type="ECO:0000313" key="4">
    <source>
        <dbReference type="EMBL" id="GAA0257249.1"/>
    </source>
</evidence>
<feature type="compositionally biased region" description="Low complexity" evidence="1">
    <location>
        <begin position="368"/>
        <end position="382"/>
    </location>
</feature>
<dbReference type="InterPro" id="IPR000601">
    <property type="entry name" value="PKD_dom"/>
</dbReference>
<comment type="caution">
    <text evidence="4">The sequence shown here is derived from an EMBL/GenBank/DDBJ whole genome shotgun (WGS) entry which is preliminary data.</text>
</comment>
<feature type="transmembrane region" description="Helical" evidence="2">
    <location>
        <begin position="300"/>
        <end position="320"/>
    </location>
</feature>
<gene>
    <name evidence="4" type="ORF">GCM10009539_48250</name>
</gene>
<evidence type="ECO:0000259" key="3">
    <source>
        <dbReference type="PROSITE" id="PS50093"/>
    </source>
</evidence>
<dbReference type="PROSITE" id="PS50093">
    <property type="entry name" value="PKD"/>
    <property type="match status" value="1"/>
</dbReference>
<dbReference type="Gene3D" id="2.60.40.10">
    <property type="entry name" value="Immunoglobulins"/>
    <property type="match status" value="3"/>
</dbReference>
<protein>
    <recommendedName>
        <fullName evidence="3">PKD domain-containing protein</fullName>
    </recommendedName>
</protein>
<organism evidence="4 5">
    <name type="scientific">Cryptosporangium japonicum</name>
    <dbReference type="NCBI Taxonomy" id="80872"/>
    <lineage>
        <taxon>Bacteria</taxon>
        <taxon>Bacillati</taxon>
        <taxon>Actinomycetota</taxon>
        <taxon>Actinomycetes</taxon>
        <taxon>Cryptosporangiales</taxon>
        <taxon>Cryptosporangiaceae</taxon>
        <taxon>Cryptosporangium</taxon>
    </lineage>
</organism>
<feature type="region of interest" description="Disordered" evidence="1">
    <location>
        <begin position="329"/>
        <end position="405"/>
    </location>
</feature>
<dbReference type="InterPro" id="IPR035986">
    <property type="entry name" value="PKD_dom_sf"/>
</dbReference>
<keyword evidence="2" id="KW-0472">Membrane</keyword>
<keyword evidence="2" id="KW-0812">Transmembrane</keyword>
<keyword evidence="5" id="KW-1185">Reference proteome</keyword>
<evidence type="ECO:0000256" key="2">
    <source>
        <dbReference type="SAM" id="Phobius"/>
    </source>
</evidence>
<sequence>METALEDVRRIAEADGGLIHETCVLTAGTAAEETFELVMETIAHRSAIDREPIRASAWPLAVARYVEQRVLANSSPVRGEECAASVPADVRDVLAGLDVEDRLVAVFHSRARLPHNTLIEAFHYPPTRRDRAEMRAALDRVDRYLGALLVAKRRPEVCDALPEVLVGWDGRLGAVSSELRDRIADHVDACPTCRRERMALVGPIGEGQAALRLLGGSIVVPPGPEHLDRVVERATTHPAPVPLPLAAMTPWNDPGWTDGWPPPVSFAAGSAADADDNLGAGGIPPAPMPPPRRRSRHRRAAIAGVAGLMLVVVTGMLLHWPPLGGVLRQAEAQPSPGPSAGGSDRGGPAADPVVPAPSGGSSDDRGSRPPGGRAVPGAPEPASFRVSPTSLALGPSLTGTVTVTNGGERPSVVGVEVAGGLNAQVSSRPIAPGRSVTLSVTADPKVLPVGTFSRRLRLYPVDGGAAVAVSVTGAVVAPSVELTVDSASGPSPHTVTASASGAGSAPITRYVFEWGDGEQTRTSEPTVKRTFTQVGERSVTVSVVDAAGRTATSDPVVVAVGLAAPAPLTPTANQEARLDDDIVFSWQAVPGATRYVVERQRATTEGWTGLETHKAFSTEVTLRAISSDAPHRERWRVHAVGAGRTIGADSDWTEYSLVEPANDDARPELPR</sequence>
<proteinExistence type="predicted"/>
<name>A0ABN0UPQ4_9ACTN</name>
<feature type="compositionally biased region" description="Low complexity" evidence="1">
    <location>
        <begin position="346"/>
        <end position="361"/>
    </location>
</feature>
<dbReference type="EMBL" id="BAAAGX010000018">
    <property type="protein sequence ID" value="GAA0257249.1"/>
    <property type="molecule type" value="Genomic_DNA"/>
</dbReference>
<dbReference type="InterPro" id="IPR013783">
    <property type="entry name" value="Ig-like_fold"/>
</dbReference>
<dbReference type="SUPFAM" id="SSF49299">
    <property type="entry name" value="PKD domain"/>
    <property type="match status" value="1"/>
</dbReference>
<dbReference type="CDD" id="cd00146">
    <property type="entry name" value="PKD"/>
    <property type="match status" value="1"/>
</dbReference>
<dbReference type="Pfam" id="PF18911">
    <property type="entry name" value="PKD_4"/>
    <property type="match status" value="1"/>
</dbReference>
<dbReference type="Proteomes" id="UP001500967">
    <property type="component" value="Unassembled WGS sequence"/>
</dbReference>
<feature type="region of interest" description="Disordered" evidence="1">
    <location>
        <begin position="268"/>
        <end position="297"/>
    </location>
</feature>
<accession>A0ABN0UPQ4</accession>
<keyword evidence="2" id="KW-1133">Transmembrane helix</keyword>
<feature type="domain" description="PKD" evidence="3">
    <location>
        <begin position="478"/>
        <end position="557"/>
    </location>
</feature>
<reference evidence="4 5" key="1">
    <citation type="journal article" date="2019" name="Int. J. Syst. Evol. Microbiol.">
        <title>The Global Catalogue of Microorganisms (GCM) 10K type strain sequencing project: providing services to taxonomists for standard genome sequencing and annotation.</title>
        <authorList>
            <consortium name="The Broad Institute Genomics Platform"/>
            <consortium name="The Broad Institute Genome Sequencing Center for Infectious Disease"/>
            <person name="Wu L."/>
            <person name="Ma J."/>
        </authorList>
    </citation>
    <scope>NUCLEOTIDE SEQUENCE [LARGE SCALE GENOMIC DNA]</scope>
    <source>
        <strain evidence="4 5">JCM 10425</strain>
    </source>
</reference>